<name>A0A7H0VIP9_9FLAO</name>
<reference evidence="1 2" key="1">
    <citation type="submission" date="2020-08" db="EMBL/GenBank/DDBJ databases">
        <title>Croceimicrobium hydrocarbonivorans gen. nov., sp. nov., a novel marine bacterium isolated from a bacterial consortium that degrades polyethylene terephthalate.</title>
        <authorList>
            <person name="Liu R."/>
        </authorList>
    </citation>
    <scope>NUCLEOTIDE SEQUENCE [LARGE SCALE GENOMIC DNA]</scope>
    <source>
        <strain evidence="1 2">A20-9</strain>
    </source>
</reference>
<proteinExistence type="predicted"/>
<keyword evidence="2" id="KW-1185">Reference proteome</keyword>
<organism evidence="1 2">
    <name type="scientific">Croceimicrobium hydrocarbonivorans</name>
    <dbReference type="NCBI Taxonomy" id="2761580"/>
    <lineage>
        <taxon>Bacteria</taxon>
        <taxon>Pseudomonadati</taxon>
        <taxon>Bacteroidota</taxon>
        <taxon>Flavobacteriia</taxon>
        <taxon>Flavobacteriales</taxon>
        <taxon>Owenweeksiaceae</taxon>
        <taxon>Croceimicrobium</taxon>
    </lineage>
</organism>
<gene>
    <name evidence="1" type="ORF">H4K34_07070</name>
</gene>
<dbReference type="RefSeq" id="WP_210760124.1">
    <property type="nucleotide sequence ID" value="NZ_CP060139.1"/>
</dbReference>
<protein>
    <submittedName>
        <fullName evidence="1">Uncharacterized protein</fullName>
    </submittedName>
</protein>
<dbReference type="EMBL" id="CP060139">
    <property type="protein sequence ID" value="QNR25597.1"/>
    <property type="molecule type" value="Genomic_DNA"/>
</dbReference>
<evidence type="ECO:0000313" key="1">
    <source>
        <dbReference type="EMBL" id="QNR25597.1"/>
    </source>
</evidence>
<dbReference type="Proteomes" id="UP000516305">
    <property type="component" value="Chromosome"/>
</dbReference>
<dbReference type="KEGG" id="chyd:H4K34_07070"/>
<dbReference type="AlphaFoldDB" id="A0A7H0VIP9"/>
<accession>A0A7H0VIP9</accession>
<sequence length="99" mass="11608">MEKDKTILDLLERLKSSLDLTALKVVDHWPSDLCAIGLQKENRLIYISTFNFANREKPGYDYDLELINRLDETNIYILKKGREASEDELINEIKAFFEL</sequence>
<evidence type="ECO:0000313" key="2">
    <source>
        <dbReference type="Proteomes" id="UP000516305"/>
    </source>
</evidence>